<reference evidence="1 2" key="1">
    <citation type="journal article" date="2012" name="J. Bacteriol.">
        <title>Complete genome sequences of Desulfosporosinus orientis DSM765T, Desulfosporosinus youngiae DSM17734T, Desulfosporosinus meridiei DSM13257T, and Desulfosporosinus acidiphilus DSM22704T.</title>
        <authorList>
            <person name="Pester M."/>
            <person name="Brambilla E."/>
            <person name="Alazard D."/>
            <person name="Rattei T."/>
            <person name="Weinmaier T."/>
            <person name="Han J."/>
            <person name="Lucas S."/>
            <person name="Lapidus A."/>
            <person name="Cheng J.F."/>
            <person name="Goodwin L."/>
            <person name="Pitluck S."/>
            <person name="Peters L."/>
            <person name="Ovchinnikova G."/>
            <person name="Teshima H."/>
            <person name="Detter J.C."/>
            <person name="Han C.S."/>
            <person name="Tapia R."/>
            <person name="Land M.L."/>
            <person name="Hauser L."/>
            <person name="Kyrpides N.C."/>
            <person name="Ivanova N.N."/>
            <person name="Pagani I."/>
            <person name="Huntmann M."/>
            <person name="Wei C.L."/>
            <person name="Davenport K.W."/>
            <person name="Daligault H."/>
            <person name="Chain P.S."/>
            <person name="Chen A."/>
            <person name="Mavromatis K."/>
            <person name="Markowitz V."/>
            <person name="Szeto E."/>
            <person name="Mikhailova N."/>
            <person name="Pati A."/>
            <person name="Wagner M."/>
            <person name="Woyke T."/>
            <person name="Ollivier B."/>
            <person name="Klenk H.P."/>
            <person name="Spring S."/>
            <person name="Loy A."/>
        </authorList>
    </citation>
    <scope>NUCLEOTIDE SEQUENCE [LARGE SCALE GENOMIC DNA]</scope>
    <source>
        <strain evidence="2">ATCC BAA-275 / DSM 13257 / NCIMB 13706 / S10</strain>
    </source>
</reference>
<protein>
    <recommendedName>
        <fullName evidence="3">Tetratricopeptide repeat protein</fullName>
    </recommendedName>
</protein>
<dbReference type="Pfam" id="PF20092">
    <property type="entry name" value="DUF6483"/>
    <property type="match status" value="1"/>
</dbReference>
<evidence type="ECO:0000313" key="2">
    <source>
        <dbReference type="Proteomes" id="UP000005262"/>
    </source>
</evidence>
<name>J7IWY5_DESMD</name>
<accession>J7IWY5</accession>
<sequence length="218" mass="24785">MYKKDYIMKMIEQLSIAVAALLGSKSKNKIEECHQIVNEALYDLTGMSEETLLKLSHKDLISIISGGKEINTEKCFALAEMLKLKADVDKGDTGRSVDLYIKSLNIFIELILAKSSHGHNSYETINEIVGALKKYKIPKESNQLLFRYYEFMGQYDKAEDVLFKMIVTINTGEIVDEGFAFYERLKGKTLVELENGNLPLDEVIESLDAYRNLLNNHT</sequence>
<organism evidence="1 2">
    <name type="scientific">Desulfosporosinus meridiei (strain ATCC BAA-275 / DSM 13257 / KCTC 12902 / NCIMB 13706 / S10)</name>
    <dbReference type="NCBI Taxonomy" id="768704"/>
    <lineage>
        <taxon>Bacteria</taxon>
        <taxon>Bacillati</taxon>
        <taxon>Bacillota</taxon>
        <taxon>Clostridia</taxon>
        <taxon>Eubacteriales</taxon>
        <taxon>Desulfitobacteriaceae</taxon>
        <taxon>Desulfosporosinus</taxon>
    </lineage>
</organism>
<proteinExistence type="predicted"/>
<dbReference type="HOGENOM" id="CLU_089482_1_1_9"/>
<dbReference type="AlphaFoldDB" id="J7IWY5"/>
<dbReference type="eggNOG" id="ENOG50333BQ">
    <property type="taxonomic scope" value="Bacteria"/>
</dbReference>
<dbReference type="Proteomes" id="UP000005262">
    <property type="component" value="Chromosome"/>
</dbReference>
<evidence type="ECO:0008006" key="3">
    <source>
        <dbReference type="Google" id="ProtNLM"/>
    </source>
</evidence>
<evidence type="ECO:0000313" key="1">
    <source>
        <dbReference type="EMBL" id="AFQ44674.1"/>
    </source>
</evidence>
<dbReference type="OrthoDB" id="1905743at2"/>
<dbReference type="InterPro" id="IPR045507">
    <property type="entry name" value="DUF6483"/>
</dbReference>
<dbReference type="EMBL" id="CP003629">
    <property type="protein sequence ID" value="AFQ44674.1"/>
    <property type="molecule type" value="Genomic_DNA"/>
</dbReference>
<dbReference type="RefSeq" id="WP_014903587.1">
    <property type="nucleotide sequence ID" value="NC_018515.1"/>
</dbReference>
<dbReference type="STRING" id="768704.Desmer_2763"/>
<reference evidence="2" key="2">
    <citation type="submission" date="2012-08" db="EMBL/GenBank/DDBJ databases">
        <title>Finished genome of Desulfosporosinus meridiei DSM 13257.</title>
        <authorList>
            <person name="Huntemann M."/>
            <person name="Wei C.-L."/>
            <person name="Han J."/>
            <person name="Detter J.C."/>
            <person name="Han C."/>
            <person name="Davenport K."/>
            <person name="Daligault H."/>
            <person name="Erkkila T."/>
            <person name="Gu W."/>
            <person name="Munk A.C.C."/>
            <person name="Teshima H."/>
            <person name="Xu Y."/>
            <person name="Chain P."/>
            <person name="Tapia R."/>
            <person name="Chen A."/>
            <person name="Krypides N."/>
            <person name="Mavromatis K."/>
            <person name="Markowitz V."/>
            <person name="Szeto E."/>
            <person name="Ivanova N."/>
            <person name="Mikhailova N."/>
            <person name="Ovchinnikova G."/>
            <person name="Pagani I."/>
            <person name="Pati A."/>
            <person name="Goodwin L."/>
            <person name="Peters L."/>
            <person name="Pitluck S."/>
            <person name="Woyke T."/>
            <person name="Pester M."/>
            <person name="Spring S."/>
            <person name="Ollivier B."/>
            <person name="Rattei T."/>
            <person name="Klenk H.-P."/>
            <person name="Wagner M."/>
            <person name="Loy A."/>
        </authorList>
    </citation>
    <scope>NUCLEOTIDE SEQUENCE [LARGE SCALE GENOMIC DNA]</scope>
    <source>
        <strain evidence="2">ATCC BAA-275 / DSM 13257 / NCIMB 13706 / S10</strain>
    </source>
</reference>
<gene>
    <name evidence="1" type="ordered locus">Desmer_2763</name>
</gene>
<keyword evidence="2" id="KW-1185">Reference proteome</keyword>
<dbReference type="KEGG" id="dmi:Desmer_2763"/>